<comment type="caution">
    <text evidence="1">The sequence shown here is derived from an EMBL/GenBank/DDBJ whole genome shotgun (WGS) entry which is preliminary data.</text>
</comment>
<name>A0A835F3M0_9POAL</name>
<organism evidence="1 2">
    <name type="scientific">Digitaria exilis</name>
    <dbReference type="NCBI Taxonomy" id="1010633"/>
    <lineage>
        <taxon>Eukaryota</taxon>
        <taxon>Viridiplantae</taxon>
        <taxon>Streptophyta</taxon>
        <taxon>Embryophyta</taxon>
        <taxon>Tracheophyta</taxon>
        <taxon>Spermatophyta</taxon>
        <taxon>Magnoliopsida</taxon>
        <taxon>Liliopsida</taxon>
        <taxon>Poales</taxon>
        <taxon>Poaceae</taxon>
        <taxon>PACMAD clade</taxon>
        <taxon>Panicoideae</taxon>
        <taxon>Panicodae</taxon>
        <taxon>Paniceae</taxon>
        <taxon>Anthephorinae</taxon>
        <taxon>Digitaria</taxon>
    </lineage>
</organism>
<keyword evidence="2" id="KW-1185">Reference proteome</keyword>
<proteinExistence type="predicted"/>
<gene>
    <name evidence="1" type="ORF">HU200_018958</name>
</gene>
<dbReference type="AlphaFoldDB" id="A0A835F3M0"/>
<reference evidence="1" key="1">
    <citation type="submission" date="2020-07" db="EMBL/GenBank/DDBJ databases">
        <title>Genome sequence and genetic diversity analysis of an under-domesticated orphan crop, white fonio (Digitaria exilis).</title>
        <authorList>
            <person name="Bennetzen J.L."/>
            <person name="Chen S."/>
            <person name="Ma X."/>
            <person name="Wang X."/>
            <person name="Yssel A.E.J."/>
            <person name="Chaluvadi S.R."/>
            <person name="Johnson M."/>
            <person name="Gangashetty P."/>
            <person name="Hamidou F."/>
            <person name="Sanogo M.D."/>
            <person name="Zwaenepoel A."/>
            <person name="Wallace J."/>
            <person name="Van De Peer Y."/>
            <person name="Van Deynze A."/>
        </authorList>
    </citation>
    <scope>NUCLEOTIDE SEQUENCE</scope>
    <source>
        <tissue evidence="1">Leaves</tissue>
    </source>
</reference>
<evidence type="ECO:0000313" key="1">
    <source>
        <dbReference type="EMBL" id="KAF8727356.1"/>
    </source>
</evidence>
<protein>
    <submittedName>
        <fullName evidence="1">Uncharacterized protein</fullName>
    </submittedName>
</protein>
<accession>A0A835F3M0</accession>
<evidence type="ECO:0000313" key="2">
    <source>
        <dbReference type="Proteomes" id="UP000636709"/>
    </source>
</evidence>
<dbReference type="Proteomes" id="UP000636709">
    <property type="component" value="Unassembled WGS sequence"/>
</dbReference>
<dbReference type="OrthoDB" id="710600at2759"/>
<sequence>MAARIYTWHTTPFLGCGDNDLTDEQLRSGFTCGKSLNRLRHRGIHFRPWFCVIGPAAWERATISKIHIRTAMRKMVMARALEI</sequence>
<dbReference type="EMBL" id="JACEFO010001644">
    <property type="protein sequence ID" value="KAF8727356.1"/>
    <property type="molecule type" value="Genomic_DNA"/>
</dbReference>